<dbReference type="EMBL" id="LXQA010041928">
    <property type="protein sequence ID" value="MCH99994.1"/>
    <property type="molecule type" value="Genomic_DNA"/>
</dbReference>
<gene>
    <name evidence="1" type="ORF">A2U01_0021009</name>
</gene>
<dbReference type="Proteomes" id="UP000265520">
    <property type="component" value="Unassembled WGS sequence"/>
</dbReference>
<reference evidence="1 2" key="1">
    <citation type="journal article" date="2018" name="Front. Plant Sci.">
        <title>Red Clover (Trifolium pratense) and Zigzag Clover (T. medium) - A Picture of Genomic Similarities and Differences.</title>
        <authorList>
            <person name="Dluhosova J."/>
            <person name="Istvanek J."/>
            <person name="Nedelnik J."/>
            <person name="Repkova J."/>
        </authorList>
    </citation>
    <scope>NUCLEOTIDE SEQUENCE [LARGE SCALE GENOMIC DNA]</scope>
    <source>
        <strain evidence="2">cv. 10/8</strain>
        <tissue evidence="1">Leaf</tissue>
    </source>
</reference>
<comment type="caution">
    <text evidence="1">The sequence shown here is derived from an EMBL/GenBank/DDBJ whole genome shotgun (WGS) entry which is preliminary data.</text>
</comment>
<feature type="non-terminal residue" evidence="1">
    <location>
        <position position="59"/>
    </location>
</feature>
<sequence>MWPPRLRQHSTVSTCSSARGRVPIKAYPLPVKGGTTLTQDEDYLTVSPSIQGDILAITL</sequence>
<evidence type="ECO:0000313" key="1">
    <source>
        <dbReference type="EMBL" id="MCH99994.1"/>
    </source>
</evidence>
<evidence type="ECO:0000313" key="2">
    <source>
        <dbReference type="Proteomes" id="UP000265520"/>
    </source>
</evidence>
<keyword evidence="2" id="KW-1185">Reference proteome</keyword>
<protein>
    <submittedName>
        <fullName evidence="1">Uncharacterized protein</fullName>
    </submittedName>
</protein>
<dbReference type="AlphaFoldDB" id="A0A392NNE9"/>
<name>A0A392NNE9_9FABA</name>
<accession>A0A392NNE9</accession>
<proteinExistence type="predicted"/>
<organism evidence="1 2">
    <name type="scientific">Trifolium medium</name>
    <dbReference type="NCBI Taxonomy" id="97028"/>
    <lineage>
        <taxon>Eukaryota</taxon>
        <taxon>Viridiplantae</taxon>
        <taxon>Streptophyta</taxon>
        <taxon>Embryophyta</taxon>
        <taxon>Tracheophyta</taxon>
        <taxon>Spermatophyta</taxon>
        <taxon>Magnoliopsida</taxon>
        <taxon>eudicotyledons</taxon>
        <taxon>Gunneridae</taxon>
        <taxon>Pentapetalae</taxon>
        <taxon>rosids</taxon>
        <taxon>fabids</taxon>
        <taxon>Fabales</taxon>
        <taxon>Fabaceae</taxon>
        <taxon>Papilionoideae</taxon>
        <taxon>50 kb inversion clade</taxon>
        <taxon>NPAAA clade</taxon>
        <taxon>Hologalegina</taxon>
        <taxon>IRL clade</taxon>
        <taxon>Trifolieae</taxon>
        <taxon>Trifolium</taxon>
    </lineage>
</organism>